<reference evidence="3 4" key="1">
    <citation type="submission" date="2016-07" db="EMBL/GenBank/DDBJ databases">
        <title>Pervasive Adenine N6-methylation of Active Genes in Fungi.</title>
        <authorList>
            <consortium name="DOE Joint Genome Institute"/>
            <person name="Mondo S.J."/>
            <person name="Dannebaum R.O."/>
            <person name="Kuo R.C."/>
            <person name="Labutti K."/>
            <person name="Haridas S."/>
            <person name="Kuo A."/>
            <person name="Salamov A."/>
            <person name="Ahrendt S.R."/>
            <person name="Lipzen A."/>
            <person name="Sullivan W."/>
            <person name="Andreopoulos W.B."/>
            <person name="Clum A."/>
            <person name="Lindquist E."/>
            <person name="Daum C."/>
            <person name="Ramamoorthy G.K."/>
            <person name="Gryganskyi A."/>
            <person name="Culley D."/>
            <person name="Magnuson J.K."/>
            <person name="James T.Y."/>
            <person name="O'Malley M.A."/>
            <person name="Stajich J.E."/>
            <person name="Spatafora J.W."/>
            <person name="Visel A."/>
            <person name="Grigoriev I.V."/>
        </authorList>
    </citation>
    <scope>NUCLEOTIDE SEQUENCE [LARGE SCALE GENOMIC DNA]</scope>
    <source>
        <strain evidence="3 4">CBS 115471</strain>
    </source>
</reference>
<feature type="compositionally biased region" description="Polar residues" evidence="1">
    <location>
        <begin position="122"/>
        <end position="144"/>
    </location>
</feature>
<evidence type="ECO:0000313" key="3">
    <source>
        <dbReference type="EMBL" id="ORY11295.1"/>
    </source>
</evidence>
<gene>
    <name evidence="3" type="ORF">BCR34DRAFT_327153</name>
</gene>
<feature type="region of interest" description="Disordered" evidence="1">
    <location>
        <begin position="360"/>
        <end position="385"/>
    </location>
</feature>
<name>A0A1Y1ZN97_9PLEO</name>
<keyword evidence="4" id="KW-1185">Reference proteome</keyword>
<dbReference type="AlphaFoldDB" id="A0A1Y1ZN97"/>
<evidence type="ECO:0000256" key="1">
    <source>
        <dbReference type="SAM" id="MobiDB-lite"/>
    </source>
</evidence>
<dbReference type="PROSITE" id="PS00028">
    <property type="entry name" value="ZINC_FINGER_C2H2_1"/>
    <property type="match status" value="1"/>
</dbReference>
<dbReference type="OrthoDB" id="3801225at2759"/>
<dbReference type="EMBL" id="MCFA01000062">
    <property type="protein sequence ID" value="ORY11295.1"/>
    <property type="molecule type" value="Genomic_DNA"/>
</dbReference>
<evidence type="ECO:0000259" key="2">
    <source>
        <dbReference type="PROSITE" id="PS00028"/>
    </source>
</evidence>
<protein>
    <recommendedName>
        <fullName evidence="2">C2H2-type domain-containing protein</fullName>
    </recommendedName>
</protein>
<proteinExistence type="predicted"/>
<feature type="compositionally biased region" description="Polar residues" evidence="1">
    <location>
        <begin position="367"/>
        <end position="377"/>
    </location>
</feature>
<dbReference type="InterPro" id="IPR013087">
    <property type="entry name" value="Znf_C2H2_type"/>
</dbReference>
<dbReference type="Proteomes" id="UP000193144">
    <property type="component" value="Unassembled WGS sequence"/>
</dbReference>
<comment type="caution">
    <text evidence="3">The sequence shown here is derived from an EMBL/GenBank/DDBJ whole genome shotgun (WGS) entry which is preliminary data.</text>
</comment>
<evidence type="ECO:0000313" key="4">
    <source>
        <dbReference type="Proteomes" id="UP000193144"/>
    </source>
</evidence>
<organism evidence="3 4">
    <name type="scientific">Clohesyomyces aquaticus</name>
    <dbReference type="NCBI Taxonomy" id="1231657"/>
    <lineage>
        <taxon>Eukaryota</taxon>
        <taxon>Fungi</taxon>
        <taxon>Dikarya</taxon>
        <taxon>Ascomycota</taxon>
        <taxon>Pezizomycotina</taxon>
        <taxon>Dothideomycetes</taxon>
        <taxon>Pleosporomycetidae</taxon>
        <taxon>Pleosporales</taxon>
        <taxon>Lindgomycetaceae</taxon>
        <taxon>Clohesyomyces</taxon>
    </lineage>
</organism>
<feature type="compositionally biased region" description="Polar residues" evidence="1">
    <location>
        <begin position="77"/>
        <end position="86"/>
    </location>
</feature>
<feature type="domain" description="C2H2-type" evidence="2">
    <location>
        <begin position="210"/>
        <end position="233"/>
    </location>
</feature>
<feature type="region of interest" description="Disordered" evidence="1">
    <location>
        <begin position="510"/>
        <end position="542"/>
    </location>
</feature>
<sequence>MDNQQPHDYYPNLSLAELHEQLQCHQVTVWQISETIASRSLFETRSSTTLVGSSHEHLDYQSVTTHVPSSSSSITTLEQSGRTSAHSDAEGFNDTVSFESSGGPHSHSVHTFGVGTSHEGTDVNTKSTTGSSDDQASHDPSQLTPRAFQLRGRTIATTTTRAKASGTHPKKGKWFCTYCREYGELKPFGQKHDWKKHEHDFHETGAQFHCRAPGCVKVFECEQFVKKHFKDAHRGLAVQFARIPLPDKQIWACGFTNCRKFCQDWESRCKDVSSCMLEEGSRWSYTRKILNMLKHSRVADTWKEVRNYWYDRGIYVNQLQWDPETTRNLRIQLECLDFGDEHDLRFFLERLFKAGLPKEHSERSGQFPLSQTQTDASYSPVKASDATNTSFQQATQFGPLLPHFHQPQQIPFSQSFDMYASNAYTPQPTQYRNSVVMTDDSQVLPQTLPANQDYVPAEQDRISLQEFLNTTPPLTEPYMECSGETIQSPTEISPAKSNERRNRSWTLFHGRKSQQLQQPIVTNHPDLGPNFRLPQHPVPTRF</sequence>
<feature type="region of interest" description="Disordered" evidence="1">
    <location>
        <begin position="63"/>
        <end position="144"/>
    </location>
</feature>
<feature type="compositionally biased region" description="Low complexity" evidence="1">
    <location>
        <begin position="63"/>
        <end position="76"/>
    </location>
</feature>
<accession>A0A1Y1ZN97</accession>